<keyword evidence="2" id="KW-1185">Reference proteome</keyword>
<proteinExistence type="predicted"/>
<sequence>MDYLTRIGQETRYPNTMNFAGRGIGERLVHHSIIDFVGNTPLVKLNQIPQEHQLACEIYVKCEYMNPGGSIKDRIAQSMIADAMSKGLVHHDTEFVEPTSGNTGIGIAFACTQNGHKSVIVTTEKNSDEKVNTLRLLGAKVIQTKNSDEEMAVAERIRDSDPKKYIMLNQFANRVNPQTHYDTTAKEIMSALPGVDMLVAGVGTGGTVSGTAHRLKEQFPDCLIVSPEPDGSTMILHNRKPHPFLVEGIGGSKPDPVFDESIVDHAEVITDKESFLMARNMSKKEGILCGGSSGCAMMAAIKAAKKYNFGVGKKIVVILPDSIRNYMNKFVNDQWMEAHLFLDPPKHTMSWWNLPVTELKLKQKLLLIDEEFTCAQAVLRMNNKGVNVGIVIDDKGRFVGAVSKDGFRYSATNPTKLPGLGSEEMNFEDPVTHHLVKHPYKLARNSDKGMPTIGRLARVLDITPFVVLGTQEFDENKNDAKCEFLNPGGSIKDRVSYTMVVDAEVTGRARAGTRFVEPTSGNTGIGVSLVAAVKGYKATIVTPDKNSDEKLSAMRLLGSDIVQTPSAARQGEPDHFMNTAERLVNEDPEHNISLDQYSNHANPRTHLEHTTAEILDALGHVDMAVMGAGTGGTASGLAHGLKRRCPGCVIVAVDPKGSTIWGKELVPFFVEGIGGDFVPEVLHKEEIDNVQSPNDCESFNMAREVIRKEGLLCGGSSGAVMFAALKAAQEYHLGAGKKVVVIMADGIRNYMTKFVCDQWMEANLFKEPPSHDNIGWWNHPLSSLDVDTSVPHLNEKASCRDAIAAMGSQHSVALVVDDNGLYKGALSKDQLRYAATNPKKEESLNLDESVQKHLIYKCYKVIENKGHPTVGLVSRILDITPFVVQVERIPNPQSELKGSAFAPTVGHTPLQPQLQPQPQDTKYPLQTFIFVIQVLAKNVRFWHFAGRCRGTLASFALLAH</sequence>
<reference evidence="1 2" key="1">
    <citation type="journal article" date="2022" name="Genome Biol. Evol.">
        <title>The Spruce Budworm Genome: Reconstructing the Evolutionary History of Antifreeze Proteins.</title>
        <authorList>
            <person name="Beliveau C."/>
            <person name="Gagne P."/>
            <person name="Picq S."/>
            <person name="Vernygora O."/>
            <person name="Keeling C.I."/>
            <person name="Pinkney K."/>
            <person name="Doucet D."/>
            <person name="Wen F."/>
            <person name="Johnston J.S."/>
            <person name="Maaroufi H."/>
            <person name="Boyle B."/>
            <person name="Laroche J."/>
            <person name="Dewar K."/>
            <person name="Juretic N."/>
            <person name="Blackburn G."/>
            <person name="Nisole A."/>
            <person name="Brunet B."/>
            <person name="Brandao M."/>
            <person name="Lumley L."/>
            <person name="Duan J."/>
            <person name="Quan G."/>
            <person name="Lucarotti C.J."/>
            <person name="Roe A.D."/>
            <person name="Sperling F.A.H."/>
            <person name="Levesque R.C."/>
            <person name="Cusson M."/>
        </authorList>
    </citation>
    <scope>NUCLEOTIDE SEQUENCE [LARGE SCALE GENOMIC DNA]</scope>
    <source>
        <strain evidence="1">Glfc:IPQL:Cfum</strain>
    </source>
</reference>
<dbReference type="EMBL" id="CM046111">
    <property type="protein sequence ID" value="KAI8425010.1"/>
    <property type="molecule type" value="Genomic_DNA"/>
</dbReference>
<protein>
    <submittedName>
        <fullName evidence="1">Uncharacterized protein</fullName>
    </submittedName>
</protein>
<gene>
    <name evidence="1" type="ORF">MSG28_006897</name>
</gene>
<dbReference type="Proteomes" id="UP001064048">
    <property type="component" value="Chromosome 11"/>
</dbReference>
<evidence type="ECO:0000313" key="1">
    <source>
        <dbReference type="EMBL" id="KAI8425010.1"/>
    </source>
</evidence>
<name>A0ACC0JLH9_CHOFU</name>
<evidence type="ECO:0000313" key="2">
    <source>
        <dbReference type="Proteomes" id="UP001064048"/>
    </source>
</evidence>
<comment type="caution">
    <text evidence="1">The sequence shown here is derived from an EMBL/GenBank/DDBJ whole genome shotgun (WGS) entry which is preliminary data.</text>
</comment>
<accession>A0ACC0JLH9</accession>
<organism evidence="1 2">
    <name type="scientific">Choristoneura fumiferana</name>
    <name type="common">Spruce budworm moth</name>
    <name type="synonym">Archips fumiferana</name>
    <dbReference type="NCBI Taxonomy" id="7141"/>
    <lineage>
        <taxon>Eukaryota</taxon>
        <taxon>Metazoa</taxon>
        <taxon>Ecdysozoa</taxon>
        <taxon>Arthropoda</taxon>
        <taxon>Hexapoda</taxon>
        <taxon>Insecta</taxon>
        <taxon>Pterygota</taxon>
        <taxon>Neoptera</taxon>
        <taxon>Endopterygota</taxon>
        <taxon>Lepidoptera</taxon>
        <taxon>Glossata</taxon>
        <taxon>Ditrysia</taxon>
        <taxon>Tortricoidea</taxon>
        <taxon>Tortricidae</taxon>
        <taxon>Tortricinae</taxon>
        <taxon>Choristoneura</taxon>
    </lineage>
</organism>